<dbReference type="Proteomes" id="UP000000759">
    <property type="component" value="Chromosome 10"/>
</dbReference>
<organism evidence="2 3">
    <name type="scientific">Phaeodactylum tricornutum (strain CCAP 1055/1)</name>
    <dbReference type="NCBI Taxonomy" id="556484"/>
    <lineage>
        <taxon>Eukaryota</taxon>
        <taxon>Sar</taxon>
        <taxon>Stramenopiles</taxon>
        <taxon>Ochrophyta</taxon>
        <taxon>Bacillariophyta</taxon>
        <taxon>Bacillariophyceae</taxon>
        <taxon>Bacillariophycidae</taxon>
        <taxon>Naviculales</taxon>
        <taxon>Phaeodactylaceae</taxon>
        <taxon>Phaeodactylum</taxon>
    </lineage>
</organism>
<dbReference type="EMBL" id="CM000613">
    <property type="protein sequence ID" value="EEC47641.1"/>
    <property type="molecule type" value="Genomic_DNA"/>
</dbReference>
<feature type="compositionally biased region" description="Polar residues" evidence="1">
    <location>
        <begin position="1"/>
        <end position="11"/>
    </location>
</feature>
<dbReference type="KEGG" id="pti:PHATRDRAFT_46439"/>
<evidence type="ECO:0000256" key="1">
    <source>
        <dbReference type="SAM" id="MobiDB-lite"/>
    </source>
</evidence>
<feature type="region of interest" description="Disordered" evidence="1">
    <location>
        <begin position="1"/>
        <end position="80"/>
    </location>
</feature>
<dbReference type="InParanoid" id="B7G181"/>
<dbReference type="OrthoDB" id="48106at2759"/>
<reference evidence="2 3" key="1">
    <citation type="journal article" date="2008" name="Nature">
        <title>The Phaeodactylum genome reveals the evolutionary history of diatom genomes.</title>
        <authorList>
            <person name="Bowler C."/>
            <person name="Allen A.E."/>
            <person name="Badger J.H."/>
            <person name="Grimwood J."/>
            <person name="Jabbari K."/>
            <person name="Kuo A."/>
            <person name="Maheswari U."/>
            <person name="Martens C."/>
            <person name="Maumus F."/>
            <person name="Otillar R.P."/>
            <person name="Rayko E."/>
            <person name="Salamov A."/>
            <person name="Vandepoele K."/>
            <person name="Beszteri B."/>
            <person name="Gruber A."/>
            <person name="Heijde M."/>
            <person name="Katinka M."/>
            <person name="Mock T."/>
            <person name="Valentin K."/>
            <person name="Verret F."/>
            <person name="Berges J.A."/>
            <person name="Brownlee C."/>
            <person name="Cadoret J.P."/>
            <person name="Chiovitti A."/>
            <person name="Choi C.J."/>
            <person name="Coesel S."/>
            <person name="De Martino A."/>
            <person name="Detter J.C."/>
            <person name="Durkin C."/>
            <person name="Falciatore A."/>
            <person name="Fournet J."/>
            <person name="Haruta M."/>
            <person name="Huysman M.J."/>
            <person name="Jenkins B.D."/>
            <person name="Jiroutova K."/>
            <person name="Jorgensen R.E."/>
            <person name="Joubert Y."/>
            <person name="Kaplan A."/>
            <person name="Kroger N."/>
            <person name="Kroth P.G."/>
            <person name="La Roche J."/>
            <person name="Lindquist E."/>
            <person name="Lommer M."/>
            <person name="Martin-Jezequel V."/>
            <person name="Lopez P.J."/>
            <person name="Lucas S."/>
            <person name="Mangogna M."/>
            <person name="McGinnis K."/>
            <person name="Medlin L.K."/>
            <person name="Montsant A."/>
            <person name="Oudot-Le Secq M.P."/>
            <person name="Napoli C."/>
            <person name="Obornik M."/>
            <person name="Parker M.S."/>
            <person name="Petit J.L."/>
            <person name="Porcel B.M."/>
            <person name="Poulsen N."/>
            <person name="Robison M."/>
            <person name="Rychlewski L."/>
            <person name="Rynearson T.A."/>
            <person name="Schmutz J."/>
            <person name="Shapiro H."/>
            <person name="Siaut M."/>
            <person name="Stanley M."/>
            <person name="Sussman M.R."/>
            <person name="Taylor A.R."/>
            <person name="Vardi A."/>
            <person name="von Dassow P."/>
            <person name="Vyverman W."/>
            <person name="Willis A."/>
            <person name="Wyrwicz L.S."/>
            <person name="Rokhsar D.S."/>
            <person name="Weissenbach J."/>
            <person name="Armbrust E.V."/>
            <person name="Green B.R."/>
            <person name="Van de Peer Y."/>
            <person name="Grigoriev I.V."/>
        </authorList>
    </citation>
    <scope>NUCLEOTIDE SEQUENCE [LARGE SCALE GENOMIC DNA]</scope>
    <source>
        <strain evidence="2 3">CCAP 1055/1</strain>
    </source>
</reference>
<name>B7G181_PHATC</name>
<feature type="compositionally biased region" description="Basic and acidic residues" evidence="1">
    <location>
        <begin position="50"/>
        <end position="71"/>
    </location>
</feature>
<reference evidence="3" key="2">
    <citation type="submission" date="2008-08" db="EMBL/GenBank/DDBJ databases">
        <authorList>
            <consortium name="Diatom Consortium"/>
            <person name="Grigoriev I."/>
            <person name="Grimwood J."/>
            <person name="Kuo A."/>
            <person name="Otillar R.P."/>
            <person name="Salamov A."/>
            <person name="Detter J.C."/>
            <person name="Lindquist E."/>
            <person name="Shapiro H."/>
            <person name="Lucas S."/>
            <person name="Glavina del Rio T."/>
            <person name="Pitluck S."/>
            <person name="Rokhsar D."/>
            <person name="Bowler C."/>
        </authorList>
    </citation>
    <scope>GENOME REANNOTATION</scope>
    <source>
        <strain evidence="3">CCAP 1055/1</strain>
    </source>
</reference>
<evidence type="ECO:0000313" key="2">
    <source>
        <dbReference type="EMBL" id="EEC47641.1"/>
    </source>
</evidence>
<dbReference type="RefSeq" id="XP_002180989.1">
    <property type="nucleotide sequence ID" value="XM_002180953.1"/>
</dbReference>
<dbReference type="HOGENOM" id="CLU_411898_0_0_1"/>
<accession>B7G181</accession>
<feature type="compositionally biased region" description="Basic residues" evidence="1">
    <location>
        <begin position="23"/>
        <end position="37"/>
    </location>
</feature>
<dbReference type="eggNOG" id="ENOG502SP4G">
    <property type="taxonomic scope" value="Eukaryota"/>
</dbReference>
<gene>
    <name evidence="2" type="ORF">PHATRDRAFT_46439</name>
</gene>
<evidence type="ECO:0000313" key="3">
    <source>
        <dbReference type="Proteomes" id="UP000000759"/>
    </source>
</evidence>
<keyword evidence="3" id="KW-1185">Reference proteome</keyword>
<proteinExistence type="predicted"/>
<dbReference type="PaxDb" id="2850-Phatr46439"/>
<sequence>MSSYSMQRPNQELSAEEKEAKRELKKRLKRSVRRRKLEVRLQQAKTRKNKSLEEETRKALDRMDQESRSNGHDFGVGKVSDDPDRQGCGSVFFPAIEQIYHKLLQLVDSEENPSEKKSLQELKRIRNDESKTLLQNMTKGTQERVMFQNYAALRGYTRLKFNERAVLVADSLARVESLAKFSQSDVETSREQTVAGRLWEKLHQIRSLCSIGCGPGCDAVGVAVFLSKLKPRRNLERAVLFDWAMPDWSRIVHPLESLLLPLYIDSLETDSCNVLVDWSNEENEAARRLASDSRARSDQEISVDLFVTSYLLSETRERWHSFYDSLTDRAPAGTLFLFAEPTAWQLHTVIERCEKKMDFVWLDSSMHQPELQLLEGRVGPAVLLGIKRVESDTLPQKDCERFEASTR</sequence>
<protein>
    <submittedName>
        <fullName evidence="2">Uncharacterized protein</fullName>
    </submittedName>
</protein>
<dbReference type="AlphaFoldDB" id="B7G181"/>
<dbReference type="GeneID" id="7201794"/>